<dbReference type="PROSITE" id="PS50893">
    <property type="entry name" value="ABC_TRANSPORTER_2"/>
    <property type="match status" value="2"/>
</dbReference>
<evidence type="ECO:0000256" key="7">
    <source>
        <dbReference type="ARBA" id="ARBA00022967"/>
    </source>
</evidence>
<accession>V2XK14</accession>
<evidence type="ECO:0000313" key="10">
    <source>
        <dbReference type="EMBL" id="ESL02514.1"/>
    </source>
</evidence>
<dbReference type="CDD" id="cd03216">
    <property type="entry name" value="ABC_Carb_Monos_I"/>
    <property type="match status" value="1"/>
</dbReference>
<keyword evidence="3" id="KW-1003">Cell membrane</keyword>
<sequence length="505" mass="56146">MAKVIVEMKNITKYFYGVPALQGVSFELLEGEIHALMGENGAGKSTLSKVITGIHRADLGEMYIRGELCSFSSVRQANEKGIAMVTQEFSLMKDFSVAENIFLTSPGYYKAGFFSDKKSMVKKTWELLKLFNMEDYIDPYERVENLSIAQMQIVEIIKAVSKDASILILDEPTASLTKREISLLFDLIRNMKKKGTSFIIVSHKLNEIYEISDRITVLRDGKQVLGNAKTKELDERSLIKAMVGREVENLYGAEKSGSKEFDKEEIVLEVKNLSDTVGFVKNVNFSVRRGEIVGFSGLLGAGRTEMAKCIFGAYNRSRDSKVMILGKEVKPNSIRTAMREGIGYVSEDRKHDGLFQELSIGININIEELTVHGGAYISDKKEQELCEKMASGLRIKMTSPDVAVQSLSGGNQQKVLLAKWLMLKPKLLIVDEPTRGVDIGAKADIYQILYDLAKEGVGVVVISSEMPEVMGLCNTIYVMREGRITGSLSASEISEERIGYFSTMG</sequence>
<dbReference type="RefSeq" id="WP_023355496.1">
    <property type="nucleotide sequence ID" value="NZ_KI535369.1"/>
</dbReference>
<dbReference type="AlphaFoldDB" id="V2XK14"/>
<dbReference type="InterPro" id="IPR003593">
    <property type="entry name" value="AAA+_ATPase"/>
</dbReference>
<comment type="caution">
    <text evidence="10">The sequence shown here is derived from an EMBL/GenBank/DDBJ whole genome shotgun (WGS) entry which is preliminary data.</text>
</comment>
<keyword evidence="5" id="KW-0547">Nucleotide-binding</keyword>
<dbReference type="PANTHER" id="PTHR43790">
    <property type="entry name" value="CARBOHYDRATE TRANSPORT ATP-BINDING PROTEIN MG119-RELATED"/>
    <property type="match status" value="1"/>
</dbReference>
<dbReference type="PANTHER" id="PTHR43790:SF9">
    <property type="entry name" value="GALACTOFURANOSE TRANSPORTER ATP-BINDING PROTEIN YTFR"/>
    <property type="match status" value="1"/>
</dbReference>
<dbReference type="SMART" id="SM00382">
    <property type="entry name" value="AAA"/>
    <property type="match status" value="2"/>
</dbReference>
<dbReference type="InterPro" id="IPR017871">
    <property type="entry name" value="ABC_transporter-like_CS"/>
</dbReference>
<evidence type="ECO:0000256" key="3">
    <source>
        <dbReference type="ARBA" id="ARBA00022475"/>
    </source>
</evidence>
<feature type="domain" description="ABC transporter" evidence="9">
    <location>
        <begin position="261"/>
        <end position="504"/>
    </location>
</feature>
<evidence type="ECO:0000259" key="9">
    <source>
        <dbReference type="PROSITE" id="PS50893"/>
    </source>
</evidence>
<keyword evidence="7" id="KW-1278">Translocase</keyword>
<dbReference type="PROSITE" id="PS00211">
    <property type="entry name" value="ABC_TRANSPORTER_1"/>
    <property type="match status" value="1"/>
</dbReference>
<protein>
    <submittedName>
        <fullName evidence="10">Putative sugar ABC transporter, ATP binding protein</fullName>
    </submittedName>
</protein>
<dbReference type="InterPro" id="IPR003439">
    <property type="entry name" value="ABC_transporter-like_ATP-bd"/>
</dbReference>
<dbReference type="Gene3D" id="3.40.50.300">
    <property type="entry name" value="P-loop containing nucleotide triphosphate hydrolases"/>
    <property type="match status" value="2"/>
</dbReference>
<evidence type="ECO:0000256" key="2">
    <source>
        <dbReference type="ARBA" id="ARBA00022448"/>
    </source>
</evidence>
<dbReference type="GO" id="GO:0005524">
    <property type="term" value="F:ATP binding"/>
    <property type="evidence" value="ECO:0007669"/>
    <property type="project" value="UniProtKB-KW"/>
</dbReference>
<reference evidence="10 11" key="1">
    <citation type="submission" date="2013-06" db="EMBL/GenBank/DDBJ databases">
        <authorList>
            <person name="Weinstock G."/>
            <person name="Sodergren E."/>
            <person name="Clifton S."/>
            <person name="Fulton L."/>
            <person name="Fulton B."/>
            <person name="Courtney L."/>
            <person name="Fronick C."/>
            <person name="Harrison M."/>
            <person name="Strong C."/>
            <person name="Farmer C."/>
            <person name="Delahaunty K."/>
            <person name="Markovic C."/>
            <person name="Hall O."/>
            <person name="Minx P."/>
            <person name="Tomlinson C."/>
            <person name="Mitreva M."/>
            <person name="Nelson J."/>
            <person name="Hou S."/>
            <person name="Wollam A."/>
            <person name="Pepin K.H."/>
            <person name="Johnson M."/>
            <person name="Bhonagiri V."/>
            <person name="Nash W.E."/>
            <person name="Warren W."/>
            <person name="Chinwalla A."/>
            <person name="Mardis E.R."/>
            <person name="Wilson R.K."/>
        </authorList>
    </citation>
    <scope>NUCLEOTIDE SEQUENCE [LARGE SCALE GENOMIC DNA]</scope>
    <source>
        <strain evidence="10 11">ATCC 51271</strain>
    </source>
</reference>
<dbReference type="FunFam" id="3.40.50.300:FF:000127">
    <property type="entry name" value="Ribose import ATP-binding protein RbsA"/>
    <property type="match status" value="1"/>
</dbReference>
<gene>
    <name evidence="10" type="ORF">GCWU0000282_002650</name>
</gene>
<keyword evidence="4" id="KW-0677">Repeat</keyword>
<name>V2XK14_9FIRM</name>
<dbReference type="OrthoDB" id="9771863at2"/>
<dbReference type="SUPFAM" id="SSF52540">
    <property type="entry name" value="P-loop containing nucleoside triphosphate hydrolases"/>
    <property type="match status" value="2"/>
</dbReference>
<evidence type="ECO:0000256" key="8">
    <source>
        <dbReference type="ARBA" id="ARBA00023136"/>
    </source>
</evidence>
<evidence type="ECO:0000256" key="1">
    <source>
        <dbReference type="ARBA" id="ARBA00004202"/>
    </source>
</evidence>
<dbReference type="Pfam" id="PF00005">
    <property type="entry name" value="ABC_tran"/>
    <property type="match status" value="2"/>
</dbReference>
<keyword evidence="2" id="KW-0813">Transport</keyword>
<dbReference type="GO" id="GO:0016887">
    <property type="term" value="F:ATP hydrolysis activity"/>
    <property type="evidence" value="ECO:0007669"/>
    <property type="project" value="InterPro"/>
</dbReference>
<dbReference type="InterPro" id="IPR027417">
    <property type="entry name" value="P-loop_NTPase"/>
</dbReference>
<evidence type="ECO:0000256" key="5">
    <source>
        <dbReference type="ARBA" id="ARBA00022741"/>
    </source>
</evidence>
<evidence type="ECO:0000256" key="6">
    <source>
        <dbReference type="ARBA" id="ARBA00022840"/>
    </source>
</evidence>
<evidence type="ECO:0000313" key="11">
    <source>
        <dbReference type="Proteomes" id="UP000018227"/>
    </source>
</evidence>
<dbReference type="Proteomes" id="UP000018227">
    <property type="component" value="Unassembled WGS sequence"/>
</dbReference>
<dbReference type="HOGENOM" id="CLU_000604_92_3_9"/>
<proteinExistence type="predicted"/>
<feature type="domain" description="ABC transporter" evidence="9">
    <location>
        <begin position="6"/>
        <end position="245"/>
    </location>
</feature>
<keyword evidence="11" id="KW-1185">Reference proteome</keyword>
<keyword evidence="6" id="KW-0067">ATP-binding</keyword>
<keyword evidence="8" id="KW-0472">Membrane</keyword>
<organism evidence="10 11">
    <name type="scientific">Catonella morbi ATCC 51271</name>
    <dbReference type="NCBI Taxonomy" id="592026"/>
    <lineage>
        <taxon>Bacteria</taxon>
        <taxon>Bacillati</taxon>
        <taxon>Bacillota</taxon>
        <taxon>Clostridia</taxon>
        <taxon>Lachnospirales</taxon>
        <taxon>Lachnospiraceae</taxon>
        <taxon>Catonella</taxon>
    </lineage>
</organism>
<dbReference type="InterPro" id="IPR050107">
    <property type="entry name" value="ABC_carbohydrate_import_ATPase"/>
</dbReference>
<dbReference type="GO" id="GO:0005886">
    <property type="term" value="C:plasma membrane"/>
    <property type="evidence" value="ECO:0007669"/>
    <property type="project" value="UniProtKB-SubCell"/>
</dbReference>
<dbReference type="eggNOG" id="COG1129">
    <property type="taxonomic scope" value="Bacteria"/>
</dbReference>
<comment type="subcellular location">
    <subcellularLocation>
        <location evidence="1">Cell membrane</location>
        <topology evidence="1">Peripheral membrane protein</topology>
    </subcellularLocation>
</comment>
<dbReference type="STRING" id="592026.GCWU0000282_002650"/>
<dbReference type="EMBL" id="ACIL03000016">
    <property type="protein sequence ID" value="ESL02514.1"/>
    <property type="molecule type" value="Genomic_DNA"/>
</dbReference>
<dbReference type="CDD" id="cd03215">
    <property type="entry name" value="ABC_Carb_Monos_II"/>
    <property type="match status" value="1"/>
</dbReference>
<evidence type="ECO:0000256" key="4">
    <source>
        <dbReference type="ARBA" id="ARBA00022737"/>
    </source>
</evidence>